<sequence>MKKSIFLFVFACLGLQPLSASNFMDYDHRKPHHSNPHAEAQVTLFKEPGFRGDALIINGDWSCELDRDFCFTIESIIIPRGYELWLYRHRKFNGDPVVLNSSWDGSGAGSYMLRNRIRSIRIVQRRQAVPRFPRSATGSQVIVYDQFFQGRQMVLNGNWTVSQHNGFDFNDCINAIYVPRGYVVRIFEDANYSGRYQDIYGDWRVGQQDFWFARISSIMIMPARNFRTRRSI</sequence>
<evidence type="ECO:0000256" key="3">
    <source>
        <dbReference type="SAM" id="SignalP"/>
    </source>
</evidence>
<gene>
    <name evidence="5" type="ORF">H4K34_06065</name>
</gene>
<feature type="domain" description="Beta/gamma crystallin 'Greek key'" evidence="4">
    <location>
        <begin position="41"/>
        <end position="123"/>
    </location>
</feature>
<feature type="signal peptide" evidence="3">
    <location>
        <begin position="1"/>
        <end position="20"/>
    </location>
</feature>
<accession>A0A7H0VI55</accession>
<keyword evidence="2" id="KW-0677">Repeat</keyword>
<evidence type="ECO:0000259" key="4">
    <source>
        <dbReference type="SMART" id="SM00247"/>
    </source>
</evidence>
<feature type="chain" id="PRO_5028809902" description="Beta/gamma crystallin 'Greek key' domain-containing protein" evidence="3">
    <location>
        <begin position="21"/>
        <end position="232"/>
    </location>
</feature>
<dbReference type="InterPro" id="IPR011024">
    <property type="entry name" value="G_crystallin-like"/>
</dbReference>
<dbReference type="Proteomes" id="UP000516305">
    <property type="component" value="Chromosome"/>
</dbReference>
<keyword evidence="3" id="KW-0732">Signal</keyword>
<dbReference type="SMART" id="SM00247">
    <property type="entry name" value="XTALbg"/>
    <property type="match status" value="1"/>
</dbReference>
<dbReference type="RefSeq" id="WP_210759931.1">
    <property type="nucleotide sequence ID" value="NZ_CP060139.1"/>
</dbReference>
<dbReference type="KEGG" id="chyd:H4K34_06065"/>
<evidence type="ECO:0000313" key="5">
    <source>
        <dbReference type="EMBL" id="QNR25403.1"/>
    </source>
</evidence>
<organism evidence="5 6">
    <name type="scientific">Croceimicrobium hydrocarbonivorans</name>
    <dbReference type="NCBI Taxonomy" id="2761580"/>
    <lineage>
        <taxon>Bacteria</taxon>
        <taxon>Pseudomonadati</taxon>
        <taxon>Bacteroidota</taxon>
        <taxon>Flavobacteriia</taxon>
        <taxon>Flavobacteriales</taxon>
        <taxon>Owenweeksiaceae</taxon>
        <taxon>Croceimicrobium</taxon>
    </lineage>
</organism>
<dbReference type="InterPro" id="IPR001064">
    <property type="entry name" value="Beta/gamma_crystallin"/>
</dbReference>
<dbReference type="Gene3D" id="2.60.20.10">
    <property type="entry name" value="Crystallins"/>
    <property type="match status" value="2"/>
</dbReference>
<reference evidence="5 6" key="1">
    <citation type="submission" date="2020-08" db="EMBL/GenBank/DDBJ databases">
        <title>Croceimicrobium hydrocarbonivorans gen. nov., sp. nov., a novel marine bacterium isolated from a bacterial consortium that degrades polyethylene terephthalate.</title>
        <authorList>
            <person name="Liu R."/>
        </authorList>
    </citation>
    <scope>NUCLEOTIDE SEQUENCE [LARGE SCALE GENOMIC DNA]</scope>
    <source>
        <strain evidence="5 6">A20-9</strain>
    </source>
</reference>
<name>A0A7H0VI55_9FLAO</name>
<evidence type="ECO:0000256" key="2">
    <source>
        <dbReference type="ARBA" id="ARBA00022737"/>
    </source>
</evidence>
<evidence type="ECO:0000313" key="6">
    <source>
        <dbReference type="Proteomes" id="UP000516305"/>
    </source>
</evidence>
<keyword evidence="6" id="KW-1185">Reference proteome</keyword>
<proteinExistence type="inferred from homology"/>
<comment type="similarity">
    <text evidence="1">Belongs to the beta/gamma-crystallin family.</text>
</comment>
<dbReference type="SUPFAM" id="SSF49695">
    <property type="entry name" value="gamma-Crystallin-like"/>
    <property type="match status" value="2"/>
</dbReference>
<evidence type="ECO:0000256" key="1">
    <source>
        <dbReference type="ARBA" id="ARBA00009646"/>
    </source>
</evidence>
<dbReference type="EMBL" id="CP060139">
    <property type="protein sequence ID" value="QNR25403.1"/>
    <property type="molecule type" value="Genomic_DNA"/>
</dbReference>
<dbReference type="AlphaFoldDB" id="A0A7H0VI55"/>
<protein>
    <recommendedName>
        <fullName evidence="4">Beta/gamma crystallin 'Greek key' domain-containing protein</fullName>
    </recommendedName>
</protein>